<evidence type="ECO:0000313" key="4">
    <source>
        <dbReference type="Proteomes" id="UP000000345"/>
    </source>
</evidence>
<reference evidence="3 4" key="2">
    <citation type="journal article" date="2010" name="J. Bacteriol.">
        <title>Complete genome sequence of Methanothermobacter marburgensis, a methanoarchaeon model organism.</title>
        <authorList>
            <person name="Liesegang H."/>
            <person name="Kaster A.K."/>
            <person name="Wiezer A."/>
            <person name="Goenrich M."/>
            <person name="Wollherr A."/>
            <person name="Seedorf H."/>
            <person name="Gottschalk G."/>
            <person name="Thauer R.K."/>
        </authorList>
    </citation>
    <scope>NUCLEOTIDE SEQUENCE [LARGE SCALE GENOMIC DNA]</scope>
    <source>
        <strain evidence="4">ATCC BAA-927 / DSM 2133 / JCM 14651 / NBRC 100331 / OCM 82 / Marburg</strain>
    </source>
</reference>
<dbReference type="GeneID" id="9704474"/>
<dbReference type="KEGG" id="mmg:MTBMA_c07660"/>
<keyword evidence="1" id="KW-1133">Transmembrane helix</keyword>
<accession>D9PVW3</accession>
<proteinExistence type="predicted"/>
<organism evidence="3 4">
    <name type="scientific">Methanothermobacter marburgensis (strain ATCC BAA-927 / DSM 2133 / JCM 14651 / NBRC 100331 / OCM 82 / Marburg)</name>
    <name type="common">Methanobacterium thermoautotrophicum</name>
    <dbReference type="NCBI Taxonomy" id="79929"/>
    <lineage>
        <taxon>Archaea</taxon>
        <taxon>Methanobacteriati</taxon>
        <taxon>Methanobacteriota</taxon>
        <taxon>Methanomada group</taxon>
        <taxon>Methanobacteria</taxon>
        <taxon>Methanobacteriales</taxon>
        <taxon>Methanobacteriaceae</taxon>
        <taxon>Methanothermobacter</taxon>
    </lineage>
</organism>
<feature type="transmembrane region" description="Helical" evidence="1">
    <location>
        <begin position="43"/>
        <end position="61"/>
    </location>
</feature>
<keyword evidence="4" id="KW-1185">Reference proteome</keyword>
<dbReference type="InterPro" id="IPR039430">
    <property type="entry name" value="Thymidylate_kin-like_dom"/>
</dbReference>
<feature type="domain" description="Thymidylate kinase-like" evidence="2">
    <location>
        <begin position="85"/>
        <end position="205"/>
    </location>
</feature>
<protein>
    <recommendedName>
        <fullName evidence="2">Thymidylate kinase-like domain-containing protein</fullName>
    </recommendedName>
</protein>
<sequence length="214" mass="25093">MNKGKLVCLMGIDGSGKTTIARLFKERLQEMNRIKVEYVWCKFGYYSPLLRKLFCFIGIIGKPDKLRGLNSISGNNFKNKIVYNLYLYFLLMTHYLTILNVRISLSLGKTVICDRYLPDTLVDLVLEFNQTYEDANKLLKKLYFTPKPDLLFYIRLPSKIAYERKKENSLDYLNRKVKIYDIYSSKNEVVVLDGTKNPNELLNEIQFYFINKSG</sequence>
<dbReference type="OrthoDB" id="43083at2157"/>
<dbReference type="AlphaFoldDB" id="D9PVW3"/>
<reference key="1">
    <citation type="submission" date="2009-08" db="EMBL/GenBank/DDBJ databases">
        <title>The genome sequence of Methanothermobacter marburgensis.</title>
        <authorList>
            <person name="Kaster A."/>
            <person name="Seedorf H."/>
            <person name="Goenrich M."/>
            <person name="Wiezer A."/>
            <person name="Liesegang H."/>
            <person name="Thauer R."/>
            <person name="Gottschalk G."/>
        </authorList>
    </citation>
    <scope>NUCLEOTIDE SEQUENCE</scope>
    <source>
        <strain>Marburg</strain>
    </source>
</reference>
<dbReference type="Gene3D" id="3.40.50.300">
    <property type="entry name" value="P-loop containing nucleotide triphosphate hydrolases"/>
    <property type="match status" value="1"/>
</dbReference>
<name>D9PVW3_METTM</name>
<dbReference type="InterPro" id="IPR027417">
    <property type="entry name" value="P-loop_NTPase"/>
</dbReference>
<dbReference type="SUPFAM" id="SSF52540">
    <property type="entry name" value="P-loop containing nucleoside triphosphate hydrolases"/>
    <property type="match status" value="1"/>
</dbReference>
<dbReference type="Pfam" id="PF02223">
    <property type="entry name" value="Thymidylate_kin"/>
    <property type="match status" value="1"/>
</dbReference>
<dbReference type="PaxDb" id="79929-MTBMA_c07660"/>
<feature type="transmembrane region" description="Helical" evidence="1">
    <location>
        <begin position="81"/>
        <end position="99"/>
    </location>
</feature>
<evidence type="ECO:0000256" key="1">
    <source>
        <dbReference type="SAM" id="Phobius"/>
    </source>
</evidence>
<gene>
    <name evidence="3" type="ordered locus">MTBMA_c07660</name>
</gene>
<dbReference type="Proteomes" id="UP000000345">
    <property type="component" value="Chromosome"/>
</dbReference>
<dbReference type="STRING" id="79929.MTBMA_c07660"/>
<dbReference type="HOGENOM" id="CLU_105014_0_0_2"/>
<keyword evidence="1" id="KW-0472">Membrane</keyword>
<dbReference type="RefSeq" id="WP_013295585.1">
    <property type="nucleotide sequence ID" value="NC_014408.1"/>
</dbReference>
<evidence type="ECO:0000259" key="2">
    <source>
        <dbReference type="Pfam" id="PF02223"/>
    </source>
</evidence>
<dbReference type="GeneID" id="77399545"/>
<evidence type="ECO:0000313" key="3">
    <source>
        <dbReference type="EMBL" id="ADL58361.1"/>
    </source>
</evidence>
<keyword evidence="1" id="KW-0812">Transmembrane</keyword>
<dbReference type="EMBL" id="CP001710">
    <property type="protein sequence ID" value="ADL58361.1"/>
    <property type="molecule type" value="Genomic_DNA"/>
</dbReference>